<feature type="domain" description="Methylated-DNA-[protein]-cysteine S-methyltransferase DNA binding" evidence="10">
    <location>
        <begin position="94"/>
        <end position="172"/>
    </location>
</feature>
<comment type="similarity">
    <text evidence="2 9">Belongs to the MGMT family.</text>
</comment>
<organism evidence="12">
    <name type="scientific">Paenibacillus sp. BIHB 4019</name>
    <dbReference type="NCBI Taxonomy" id="1870819"/>
    <lineage>
        <taxon>Bacteria</taxon>
        <taxon>Bacillati</taxon>
        <taxon>Bacillota</taxon>
        <taxon>Bacilli</taxon>
        <taxon>Bacillales</taxon>
        <taxon>Paenibacillaceae</taxon>
        <taxon>Paenibacillus</taxon>
    </lineage>
</organism>
<evidence type="ECO:0000256" key="8">
    <source>
        <dbReference type="ARBA" id="ARBA00049348"/>
    </source>
</evidence>
<keyword evidence="3 9" id="KW-0963">Cytoplasm</keyword>
<dbReference type="SUPFAM" id="SSF53155">
    <property type="entry name" value="Methylated DNA-protein cysteine methyltransferase domain"/>
    <property type="match status" value="1"/>
</dbReference>
<evidence type="ECO:0000256" key="5">
    <source>
        <dbReference type="ARBA" id="ARBA00022679"/>
    </source>
</evidence>
<feature type="domain" description="Methylguanine DNA methyltransferase ribonuclease-like" evidence="11">
    <location>
        <begin position="9"/>
        <end position="89"/>
    </location>
</feature>
<dbReference type="GO" id="GO:0006307">
    <property type="term" value="P:DNA alkylation repair"/>
    <property type="evidence" value="ECO:0007669"/>
    <property type="project" value="UniProtKB-UniRule"/>
</dbReference>
<dbReference type="PANTHER" id="PTHR10815:SF12">
    <property type="entry name" value="METHYLATED-DNA--PROTEIN-CYSTEINE METHYLTRANSFERASE, INDUCIBLE"/>
    <property type="match status" value="1"/>
</dbReference>
<accession>A0A1B2DLV1</accession>
<feature type="active site" description="Nucleophile; methyl group acceptor" evidence="9">
    <location>
        <position position="144"/>
    </location>
</feature>
<evidence type="ECO:0000256" key="7">
    <source>
        <dbReference type="ARBA" id="ARBA00023204"/>
    </source>
</evidence>
<dbReference type="GO" id="GO:0032259">
    <property type="term" value="P:methylation"/>
    <property type="evidence" value="ECO:0007669"/>
    <property type="project" value="UniProtKB-KW"/>
</dbReference>
<dbReference type="NCBIfam" id="TIGR00589">
    <property type="entry name" value="ogt"/>
    <property type="match status" value="1"/>
</dbReference>
<comment type="catalytic activity">
    <reaction evidence="8 9">
        <text>a 6-O-methyl-2'-deoxyguanosine in DNA + L-cysteinyl-[protein] = S-methyl-L-cysteinyl-[protein] + a 2'-deoxyguanosine in DNA</text>
        <dbReference type="Rhea" id="RHEA:24000"/>
        <dbReference type="Rhea" id="RHEA-COMP:10131"/>
        <dbReference type="Rhea" id="RHEA-COMP:10132"/>
        <dbReference type="Rhea" id="RHEA-COMP:11367"/>
        <dbReference type="Rhea" id="RHEA-COMP:11368"/>
        <dbReference type="ChEBI" id="CHEBI:29950"/>
        <dbReference type="ChEBI" id="CHEBI:82612"/>
        <dbReference type="ChEBI" id="CHEBI:85445"/>
        <dbReference type="ChEBI" id="CHEBI:85448"/>
        <dbReference type="EC" id="2.1.1.63"/>
    </reaction>
</comment>
<evidence type="ECO:0000256" key="4">
    <source>
        <dbReference type="ARBA" id="ARBA00022603"/>
    </source>
</evidence>
<evidence type="ECO:0000256" key="6">
    <source>
        <dbReference type="ARBA" id="ARBA00022763"/>
    </source>
</evidence>
<dbReference type="EC" id="2.1.1.63" evidence="9"/>
<evidence type="ECO:0000256" key="1">
    <source>
        <dbReference type="ARBA" id="ARBA00001286"/>
    </source>
</evidence>
<sequence>MKGAQTEIYWTTFTHPLFNGMPLQVAATELGLCFIALPDDTHMNLKQWMGKKFPNAKLIEHQSRLSPYLEQLQSYCEGESTSFEIPLDLQGTTFQISVWTALMKIPYGQIRSYFDIAKMINNPQATRAVGSANGANPIPIVIPCHRVIGKNGTLTGYSGGLQAKEKLLRLEGYFDYTVLGHARFDF</sequence>
<dbReference type="AlphaFoldDB" id="A0A1B2DLV1"/>
<dbReference type="RefSeq" id="WP_099519798.1">
    <property type="nucleotide sequence ID" value="NZ_CP016808.1"/>
</dbReference>
<evidence type="ECO:0000259" key="11">
    <source>
        <dbReference type="Pfam" id="PF02870"/>
    </source>
</evidence>
<dbReference type="Gene3D" id="3.30.160.70">
    <property type="entry name" value="Methylated DNA-protein cysteine methyltransferase domain"/>
    <property type="match status" value="1"/>
</dbReference>
<evidence type="ECO:0000313" key="12">
    <source>
        <dbReference type="EMBL" id="ANY68693.1"/>
    </source>
</evidence>
<reference evidence="12" key="1">
    <citation type="submission" date="2016-08" db="EMBL/GenBank/DDBJ databases">
        <title>Complete Genome Seqeunce of Paenibacillus sp. BIHB 4019 from tea rhizoplane.</title>
        <authorList>
            <person name="Thakur R."/>
            <person name="Swarnkar M.K."/>
            <person name="Gulati A."/>
        </authorList>
    </citation>
    <scope>NUCLEOTIDE SEQUENCE [LARGE SCALE GENOMIC DNA]</scope>
    <source>
        <strain evidence="12">BIHB4019</strain>
    </source>
</reference>
<dbReference type="FunFam" id="1.10.10.10:FF:000214">
    <property type="entry name" value="Methylated-DNA--protein-cysteine methyltransferase"/>
    <property type="match status" value="1"/>
</dbReference>
<dbReference type="CDD" id="cd06445">
    <property type="entry name" value="ATase"/>
    <property type="match status" value="1"/>
</dbReference>
<evidence type="ECO:0000259" key="10">
    <source>
        <dbReference type="Pfam" id="PF01035"/>
    </source>
</evidence>
<keyword evidence="5 9" id="KW-0808">Transferase</keyword>
<dbReference type="PANTHER" id="PTHR10815">
    <property type="entry name" value="METHYLATED-DNA--PROTEIN-CYSTEINE METHYLTRANSFERASE"/>
    <property type="match status" value="1"/>
</dbReference>
<dbReference type="InterPro" id="IPR036217">
    <property type="entry name" value="MethylDNA_cys_MeTrfase_DNAb"/>
</dbReference>
<dbReference type="EMBL" id="CP016808">
    <property type="protein sequence ID" value="ANY68693.1"/>
    <property type="molecule type" value="Genomic_DNA"/>
</dbReference>
<dbReference type="Pfam" id="PF02870">
    <property type="entry name" value="Methyltransf_1N"/>
    <property type="match status" value="1"/>
</dbReference>
<dbReference type="SUPFAM" id="SSF46767">
    <property type="entry name" value="Methylated DNA-protein cysteine methyltransferase, C-terminal domain"/>
    <property type="match status" value="1"/>
</dbReference>
<protein>
    <recommendedName>
        <fullName evidence="9">Methylated-DNA--protein-cysteine methyltransferase</fullName>
        <ecNumber evidence="9">2.1.1.63</ecNumber>
    </recommendedName>
    <alternativeName>
        <fullName evidence="9">6-O-methylguanine-DNA methyltransferase</fullName>
        <shortName evidence="9">MGMT</shortName>
    </alternativeName>
    <alternativeName>
        <fullName evidence="9">O-6-methylguanine-DNA-alkyltransferase</fullName>
    </alternativeName>
</protein>
<comment type="subcellular location">
    <subcellularLocation>
        <location evidence="9">Cytoplasm</location>
    </subcellularLocation>
</comment>
<dbReference type="GO" id="GO:0005737">
    <property type="term" value="C:cytoplasm"/>
    <property type="evidence" value="ECO:0007669"/>
    <property type="project" value="UniProtKB-SubCell"/>
</dbReference>
<dbReference type="InterPro" id="IPR023546">
    <property type="entry name" value="MGMT"/>
</dbReference>
<dbReference type="InterPro" id="IPR001497">
    <property type="entry name" value="MethylDNA_cys_MeTrfase_AS"/>
</dbReference>
<comment type="catalytic activity">
    <reaction evidence="1 9">
        <text>a 4-O-methyl-thymidine in DNA + L-cysteinyl-[protein] = a thymidine in DNA + S-methyl-L-cysteinyl-[protein]</text>
        <dbReference type="Rhea" id="RHEA:53428"/>
        <dbReference type="Rhea" id="RHEA-COMP:10131"/>
        <dbReference type="Rhea" id="RHEA-COMP:10132"/>
        <dbReference type="Rhea" id="RHEA-COMP:13555"/>
        <dbReference type="Rhea" id="RHEA-COMP:13556"/>
        <dbReference type="ChEBI" id="CHEBI:29950"/>
        <dbReference type="ChEBI" id="CHEBI:82612"/>
        <dbReference type="ChEBI" id="CHEBI:137386"/>
        <dbReference type="ChEBI" id="CHEBI:137387"/>
        <dbReference type="EC" id="2.1.1.63"/>
    </reaction>
</comment>
<gene>
    <name evidence="12" type="ORF">BBD42_21140</name>
</gene>
<evidence type="ECO:0000256" key="2">
    <source>
        <dbReference type="ARBA" id="ARBA00008711"/>
    </source>
</evidence>
<dbReference type="InterPro" id="IPR008332">
    <property type="entry name" value="MethylG_MeTrfase_N"/>
</dbReference>
<dbReference type="HAMAP" id="MF_00772">
    <property type="entry name" value="OGT"/>
    <property type="match status" value="1"/>
</dbReference>
<dbReference type="Pfam" id="PF01035">
    <property type="entry name" value="DNA_binding_1"/>
    <property type="match status" value="1"/>
</dbReference>
<evidence type="ECO:0000256" key="3">
    <source>
        <dbReference type="ARBA" id="ARBA00022490"/>
    </source>
</evidence>
<keyword evidence="6 9" id="KW-0227">DNA damage</keyword>
<dbReference type="Gene3D" id="1.10.10.10">
    <property type="entry name" value="Winged helix-like DNA-binding domain superfamily/Winged helix DNA-binding domain"/>
    <property type="match status" value="1"/>
</dbReference>
<dbReference type="PROSITE" id="PS00374">
    <property type="entry name" value="MGMT"/>
    <property type="match status" value="1"/>
</dbReference>
<keyword evidence="4 9" id="KW-0489">Methyltransferase</keyword>
<dbReference type="GO" id="GO:0003908">
    <property type="term" value="F:methylated-DNA-[protein]-cysteine S-methyltransferase activity"/>
    <property type="evidence" value="ECO:0007669"/>
    <property type="project" value="UniProtKB-UniRule"/>
</dbReference>
<dbReference type="InterPro" id="IPR036388">
    <property type="entry name" value="WH-like_DNA-bd_sf"/>
</dbReference>
<comment type="miscellaneous">
    <text evidence="9">This enzyme catalyzes only one turnover and therefore is not strictly catalytic. According to one definition, an enzyme is a biocatalyst that acts repeatedly and over many reaction cycles.</text>
</comment>
<keyword evidence="7 9" id="KW-0234">DNA repair</keyword>
<evidence type="ECO:0000256" key="9">
    <source>
        <dbReference type="HAMAP-Rule" id="MF_00772"/>
    </source>
</evidence>
<comment type="function">
    <text evidence="9">Involved in the cellular defense against the biological effects of O6-methylguanine (O6-MeG) and O4-methylthymine (O4-MeT) in DNA. Repairs the methylated nucleobase in DNA by stoichiometrically transferring the methyl group to a cysteine residue in the enzyme. This is a suicide reaction: the enzyme is irreversibly inactivated.</text>
</comment>
<dbReference type="InterPro" id="IPR014048">
    <property type="entry name" value="MethylDNA_cys_MeTrfase_DNA-bd"/>
</dbReference>
<name>A0A1B2DLV1_9BACL</name>
<dbReference type="InterPro" id="IPR036631">
    <property type="entry name" value="MGMT_N_sf"/>
</dbReference>
<proteinExistence type="inferred from homology"/>